<proteinExistence type="predicted"/>
<feature type="compositionally biased region" description="Basic and acidic residues" evidence="1">
    <location>
        <begin position="22"/>
        <end position="38"/>
    </location>
</feature>
<gene>
    <name evidence="2" type="ORF">JX265_009897</name>
</gene>
<evidence type="ECO:0000256" key="1">
    <source>
        <dbReference type="SAM" id="MobiDB-lite"/>
    </source>
</evidence>
<protein>
    <submittedName>
        <fullName evidence="2">Uncharacterized protein</fullName>
    </submittedName>
</protein>
<accession>A0A9P9WFD3</accession>
<feature type="compositionally biased region" description="Basic residues" evidence="1">
    <location>
        <begin position="128"/>
        <end position="142"/>
    </location>
</feature>
<dbReference type="EMBL" id="JAFIMR010000031">
    <property type="protein sequence ID" value="KAI1860498.1"/>
    <property type="molecule type" value="Genomic_DNA"/>
</dbReference>
<feature type="compositionally biased region" description="Basic and acidic residues" evidence="1">
    <location>
        <begin position="75"/>
        <end position="85"/>
    </location>
</feature>
<keyword evidence="3" id="KW-1185">Reference proteome</keyword>
<comment type="caution">
    <text evidence="2">The sequence shown here is derived from an EMBL/GenBank/DDBJ whole genome shotgun (WGS) entry which is preliminary data.</text>
</comment>
<feature type="compositionally biased region" description="Basic residues" evidence="1">
    <location>
        <begin position="86"/>
        <end position="95"/>
    </location>
</feature>
<name>A0A9P9WFD3_9PEZI</name>
<organism evidence="2 3">
    <name type="scientific">Neoarthrinium moseri</name>
    <dbReference type="NCBI Taxonomy" id="1658444"/>
    <lineage>
        <taxon>Eukaryota</taxon>
        <taxon>Fungi</taxon>
        <taxon>Dikarya</taxon>
        <taxon>Ascomycota</taxon>
        <taxon>Pezizomycotina</taxon>
        <taxon>Sordariomycetes</taxon>
        <taxon>Xylariomycetidae</taxon>
        <taxon>Amphisphaeriales</taxon>
        <taxon>Apiosporaceae</taxon>
        <taxon>Neoarthrinium</taxon>
    </lineage>
</organism>
<feature type="region of interest" description="Disordered" evidence="1">
    <location>
        <begin position="1"/>
        <end position="154"/>
    </location>
</feature>
<dbReference type="AlphaFoldDB" id="A0A9P9WFD3"/>
<evidence type="ECO:0000313" key="2">
    <source>
        <dbReference type="EMBL" id="KAI1860498.1"/>
    </source>
</evidence>
<evidence type="ECO:0000313" key="3">
    <source>
        <dbReference type="Proteomes" id="UP000829685"/>
    </source>
</evidence>
<reference evidence="2" key="1">
    <citation type="submission" date="2021-03" db="EMBL/GenBank/DDBJ databases">
        <title>Revisited historic fungal species revealed as producer of novel bioactive compounds through whole genome sequencing and comparative genomics.</title>
        <authorList>
            <person name="Vignolle G.A."/>
            <person name="Hochenegger N."/>
            <person name="Mach R.L."/>
            <person name="Mach-Aigner A.R."/>
            <person name="Javad Rahimi M."/>
            <person name="Salim K.A."/>
            <person name="Chan C.M."/>
            <person name="Lim L.B.L."/>
            <person name="Cai F."/>
            <person name="Druzhinina I.S."/>
            <person name="U'Ren J.M."/>
            <person name="Derntl C."/>
        </authorList>
    </citation>
    <scope>NUCLEOTIDE SEQUENCE</scope>
    <source>
        <strain evidence="2">TUCIM 5799</strain>
    </source>
</reference>
<sequence length="225" mass="25655">MPAYDRRPGRYYSPSPPPRPASKTDKFLDALDRGHLREAISAFSSDDGRRERSHHAAHRRDRKVEYYPTTDDSGDDAHYEDELPGRRHHHHHHHHSDKERGTPRDNYYYEDGRPRRRGRSVYSDSRDHHHRTSSHHRRHRARSASGGPSWRQATEAAVSAGLIEGWRSRHNPERTARMATAAGGAAATAMLVGKGDGDRKNKRLVTESTIGGLMIDRVVNGSRKR</sequence>
<feature type="compositionally biased region" description="Basic residues" evidence="1">
    <location>
        <begin position="51"/>
        <end position="61"/>
    </location>
</feature>
<dbReference type="Proteomes" id="UP000829685">
    <property type="component" value="Unassembled WGS sequence"/>
</dbReference>